<evidence type="ECO:0000313" key="2">
    <source>
        <dbReference type="EMBL" id="MFD1861934.1"/>
    </source>
</evidence>
<gene>
    <name evidence="2" type="ORF">ACFSDB_03290</name>
</gene>
<reference evidence="3" key="1">
    <citation type="journal article" date="2019" name="Int. J. Syst. Evol. Microbiol.">
        <title>The Global Catalogue of Microorganisms (GCM) 10K type strain sequencing project: providing services to taxonomists for standard genome sequencing and annotation.</title>
        <authorList>
            <consortium name="The Broad Institute Genomics Platform"/>
            <consortium name="The Broad Institute Genome Sequencing Center for Infectious Disease"/>
            <person name="Wu L."/>
            <person name="Ma J."/>
        </authorList>
    </citation>
    <scope>NUCLEOTIDE SEQUENCE [LARGE SCALE GENOMIC DNA]</scope>
    <source>
        <strain evidence="3">CGMCC 1.15475</strain>
    </source>
</reference>
<name>A0ABW4QEE5_9BACL</name>
<sequence>MTLSRVEALRSAIRRLQTGSPERDYLVKELYNAEAGIRGEHRLKKKFIEFYFPEGFEMIWNNCLALGDWPVQIDGFLLTKSVAVIIESKNISGELHFDNDTGEFYRIDKDGVKKVMDNPAIQVEKHIRFMKSWFKLHHINLAVDGLLVFTAKECELKTLPQTIRTCKLHQMMEQIFLLLKEYNSPMYSQSSLVNIKNLILASQTPYVEKPITLQYSIKPEHLAKGIYCTQCEKFAVKRHFRTWGCNLCGAMDNEAAYKAVLEYFAFFSRHASNRQVRDFTGIDDRHTMKRLLTQAHIEASGRKWHSKDHLKQ</sequence>
<evidence type="ECO:0000313" key="3">
    <source>
        <dbReference type="Proteomes" id="UP001597273"/>
    </source>
</evidence>
<organism evidence="2 3">
    <name type="scientific">Planococcus chinensis</name>
    <dbReference type="NCBI Taxonomy" id="272917"/>
    <lineage>
        <taxon>Bacteria</taxon>
        <taxon>Bacillati</taxon>
        <taxon>Bacillota</taxon>
        <taxon>Bacilli</taxon>
        <taxon>Bacillales</taxon>
        <taxon>Caryophanaceae</taxon>
        <taxon>Planococcus</taxon>
    </lineage>
</organism>
<protein>
    <submittedName>
        <fullName evidence="2">Nuclease-related domain-containing protein</fullName>
    </submittedName>
</protein>
<feature type="domain" description="NERD" evidence="1">
    <location>
        <begin position="35"/>
        <end position="153"/>
    </location>
</feature>
<accession>A0ABW4QEE5</accession>
<evidence type="ECO:0000259" key="1">
    <source>
        <dbReference type="PROSITE" id="PS50965"/>
    </source>
</evidence>
<dbReference type="PROSITE" id="PS50965">
    <property type="entry name" value="NERD"/>
    <property type="match status" value="1"/>
</dbReference>
<dbReference type="Proteomes" id="UP001597273">
    <property type="component" value="Unassembled WGS sequence"/>
</dbReference>
<proteinExistence type="predicted"/>
<dbReference type="RefSeq" id="WP_204891007.1">
    <property type="nucleotide sequence ID" value="NZ_JBHUFW010000004.1"/>
</dbReference>
<comment type="caution">
    <text evidence="2">The sequence shown here is derived from an EMBL/GenBank/DDBJ whole genome shotgun (WGS) entry which is preliminary data.</text>
</comment>
<dbReference type="EMBL" id="JBHUFW010000004">
    <property type="protein sequence ID" value="MFD1861934.1"/>
    <property type="molecule type" value="Genomic_DNA"/>
</dbReference>
<keyword evidence="3" id="KW-1185">Reference proteome</keyword>
<dbReference type="InterPro" id="IPR011528">
    <property type="entry name" value="NERD"/>
</dbReference>
<dbReference type="Pfam" id="PF08378">
    <property type="entry name" value="NERD"/>
    <property type="match status" value="1"/>
</dbReference>